<reference evidence="2 3" key="1">
    <citation type="submission" date="2018-10" db="EMBL/GenBank/DDBJ databases">
        <title>Genomic Encyclopedia of Archaeal and Bacterial Type Strains, Phase II (KMG-II): from individual species to whole genera.</title>
        <authorList>
            <person name="Goeker M."/>
        </authorList>
    </citation>
    <scope>NUCLEOTIDE SEQUENCE [LARGE SCALE GENOMIC DNA]</scope>
    <source>
        <strain evidence="2 3">DSM 25217</strain>
    </source>
</reference>
<dbReference type="InterPro" id="IPR029063">
    <property type="entry name" value="SAM-dependent_MTases_sf"/>
</dbReference>
<organism evidence="2 3">
    <name type="scientific">Eilatimonas milleporae</name>
    <dbReference type="NCBI Taxonomy" id="911205"/>
    <lineage>
        <taxon>Bacteria</taxon>
        <taxon>Pseudomonadati</taxon>
        <taxon>Pseudomonadota</taxon>
        <taxon>Alphaproteobacteria</taxon>
        <taxon>Kordiimonadales</taxon>
        <taxon>Kordiimonadaceae</taxon>
        <taxon>Eilatimonas</taxon>
    </lineage>
</organism>
<protein>
    <submittedName>
        <fullName evidence="2">Putative methyltransferase family protein</fullName>
    </submittedName>
</protein>
<accession>A0A3M0CTW3</accession>
<evidence type="ECO:0000259" key="1">
    <source>
        <dbReference type="Pfam" id="PF10119"/>
    </source>
</evidence>
<feature type="domain" description="Methyltransferase regulatory" evidence="1">
    <location>
        <begin position="218"/>
        <end position="301"/>
    </location>
</feature>
<keyword evidence="2" id="KW-0808">Transferase</keyword>
<dbReference type="Pfam" id="PF10119">
    <property type="entry name" value="MethyTransf_Reg"/>
    <property type="match status" value="1"/>
</dbReference>
<dbReference type="Proteomes" id="UP000271227">
    <property type="component" value="Unassembled WGS sequence"/>
</dbReference>
<sequence>MNDWSDGYTTDETYIASYFTDLAPNHARFTLDFHGIDHAIGSSVTYLELAFGRGISANIHAATNPGTFRGNDFNPAHALEADLLAREADTGLHVSDDSFQDLLARGDLPQFDMIKLYGVWSWISDDNRRIIRDIARHHLKPGGVLYLNYNTLPGWHSLQPYRHLAKLHYDRKKPAGRQSGAHWGDINGFVDDMMAAGGAFFAQNPLFKKKVEIIRKKDRSYLSHEYLNADLAPFYFADVAAYLSAAKLDFAISANLTTNSASFLLNDAQRAMMEKEPDRILRETMMDYFLNMQFRRDYFVRGLRSVGPTERMHRLRGHYLVPIRPLGAKQPGIKTMKGRISVKEDQYAHIRALFDASETPQVSIGHMIDTLQARRIPPNLVLTNILMLVQQGLITPANTPEQQKQVEHSARAFNRTVLERSRRGEDIGHLASPVSGGGVPSGFIEQCFIRQILGDKPDAQGMADHAHRMLQRKNTTIRVDGKPVEGADNIRRELMHRAEAFKTGRLPLLQRLKAF</sequence>
<dbReference type="InterPro" id="IPR018773">
    <property type="entry name" value="MeTrfase_reg_dom_prd"/>
</dbReference>
<dbReference type="GO" id="GO:0008168">
    <property type="term" value="F:methyltransferase activity"/>
    <property type="evidence" value="ECO:0007669"/>
    <property type="project" value="UniProtKB-KW"/>
</dbReference>
<keyword evidence="2" id="KW-0489">Methyltransferase</keyword>
<proteinExistence type="predicted"/>
<dbReference type="InParanoid" id="A0A3M0CTW3"/>
<name>A0A3M0CTW3_9PROT</name>
<dbReference type="Gene3D" id="3.40.50.150">
    <property type="entry name" value="Vaccinia Virus protein VP39"/>
    <property type="match status" value="1"/>
</dbReference>
<dbReference type="GO" id="GO:0032259">
    <property type="term" value="P:methylation"/>
    <property type="evidence" value="ECO:0007669"/>
    <property type="project" value="UniProtKB-KW"/>
</dbReference>
<dbReference type="RefSeq" id="WP_170163619.1">
    <property type="nucleotide sequence ID" value="NZ_REFR01000009.1"/>
</dbReference>
<dbReference type="AlphaFoldDB" id="A0A3M0CTW3"/>
<dbReference type="EMBL" id="REFR01000009">
    <property type="protein sequence ID" value="RMB12415.1"/>
    <property type="molecule type" value="Genomic_DNA"/>
</dbReference>
<keyword evidence="3" id="KW-1185">Reference proteome</keyword>
<gene>
    <name evidence="2" type="ORF">BXY39_0911</name>
</gene>
<dbReference type="CDD" id="cd02440">
    <property type="entry name" value="AdoMet_MTases"/>
    <property type="match status" value="1"/>
</dbReference>
<dbReference type="SUPFAM" id="SSF53335">
    <property type="entry name" value="S-adenosyl-L-methionine-dependent methyltransferases"/>
    <property type="match status" value="1"/>
</dbReference>
<evidence type="ECO:0000313" key="3">
    <source>
        <dbReference type="Proteomes" id="UP000271227"/>
    </source>
</evidence>
<evidence type="ECO:0000313" key="2">
    <source>
        <dbReference type="EMBL" id="RMB12415.1"/>
    </source>
</evidence>
<comment type="caution">
    <text evidence="2">The sequence shown here is derived from an EMBL/GenBank/DDBJ whole genome shotgun (WGS) entry which is preliminary data.</text>
</comment>